<dbReference type="InterPro" id="IPR036390">
    <property type="entry name" value="WH_DNA-bd_sf"/>
</dbReference>
<evidence type="ECO:0000313" key="2">
    <source>
        <dbReference type="EMBL" id="XBS69512.1"/>
    </source>
</evidence>
<dbReference type="EMBL" id="CP157947">
    <property type="protein sequence ID" value="XBS69512.1"/>
    <property type="molecule type" value="Genomic_DNA"/>
</dbReference>
<dbReference type="InterPro" id="IPR036388">
    <property type="entry name" value="WH-like_DNA-bd_sf"/>
</dbReference>
<reference evidence="2" key="1">
    <citation type="submission" date="2024-06" db="EMBL/GenBank/DDBJ databases">
        <authorList>
            <person name="Coelho C."/>
            <person name="Bento M."/>
            <person name="Garcia E."/>
            <person name="Camelo A."/>
            <person name="Brandao I."/>
            <person name="Espirito Santo C."/>
            <person name="Trovao J."/>
            <person name="Verissimo A."/>
            <person name="Costa J."/>
            <person name="Tiago I."/>
        </authorList>
    </citation>
    <scope>NUCLEOTIDE SEQUENCE</scope>
    <source>
        <strain evidence="2">KWT182</strain>
    </source>
</reference>
<feature type="domain" description="Transcriptional regulator HTH-type FeoC" evidence="1">
    <location>
        <begin position="4"/>
        <end position="65"/>
    </location>
</feature>
<gene>
    <name evidence="2" type="ORF">ABK905_24570</name>
</gene>
<sequence>MGKLLQLRNALALHGQADITQLSAQLNLSAALTEAMLERLVTMGRAERIAADTGGGKGCRHCPRSRGCRAASYRLIDSEA</sequence>
<name>A0AAU7Q9A7_9GAMM</name>
<dbReference type="Pfam" id="PF09012">
    <property type="entry name" value="FeoC"/>
    <property type="match status" value="1"/>
</dbReference>
<evidence type="ECO:0000259" key="1">
    <source>
        <dbReference type="Pfam" id="PF09012"/>
    </source>
</evidence>
<accession>A0AAU7Q9A7</accession>
<dbReference type="Gene3D" id="1.10.10.10">
    <property type="entry name" value="Winged helix-like DNA-binding domain superfamily/Winged helix DNA-binding domain"/>
    <property type="match status" value="1"/>
</dbReference>
<dbReference type="InterPro" id="IPR015102">
    <property type="entry name" value="Tscrpt_reg_HTH_FeoC"/>
</dbReference>
<dbReference type="AlphaFoldDB" id="A0AAU7Q9A7"/>
<protein>
    <submittedName>
        <fullName evidence="2">FeoC-like transcriptional regulator</fullName>
    </submittedName>
</protein>
<proteinExistence type="predicted"/>
<organism evidence="2">
    <name type="scientific">Acerihabitans sp. KWT182</name>
    <dbReference type="NCBI Taxonomy" id="3157919"/>
    <lineage>
        <taxon>Bacteria</taxon>
        <taxon>Pseudomonadati</taxon>
        <taxon>Pseudomonadota</taxon>
        <taxon>Gammaproteobacteria</taxon>
        <taxon>Enterobacterales</taxon>
        <taxon>Pectobacteriaceae</taxon>
        <taxon>Acerihabitans</taxon>
    </lineage>
</organism>
<dbReference type="SUPFAM" id="SSF46785">
    <property type="entry name" value="Winged helix' DNA-binding domain"/>
    <property type="match status" value="1"/>
</dbReference>